<sequence length="207" mass="23566">MQTEEMIGAVIANLPAGKDKLDEYRKEQKEDVICSTIMKYCESGLPRWKSKLHPVLIPHWEHKAMFTVEKELLLYNSCTVVPTSIQNHVLEKIHPGHQGIKFDSNTATKQVVQAQKKWFLRHGIPENLNSDNGPQFSSQVFADFSQSYGFKHNTSSPHFPLSNGLAERNIQTVKMFEMSKDSFMALVTYQSTPLLWCQHSPAESLMG</sequence>
<dbReference type="Pfam" id="PF00665">
    <property type="entry name" value="rve"/>
    <property type="match status" value="1"/>
</dbReference>
<dbReference type="GO" id="GO:0003676">
    <property type="term" value="F:nucleic acid binding"/>
    <property type="evidence" value="ECO:0007669"/>
    <property type="project" value="InterPro"/>
</dbReference>
<name>A0A1X7VX55_AMPQE</name>
<dbReference type="GO" id="GO:0015074">
    <property type="term" value="P:DNA integration"/>
    <property type="evidence" value="ECO:0007669"/>
    <property type="project" value="InterPro"/>
</dbReference>
<evidence type="ECO:0000313" key="2">
    <source>
        <dbReference type="EnsemblMetazoa" id="Aqu2.1.44471_001"/>
    </source>
</evidence>
<feature type="domain" description="Integrase catalytic" evidence="1">
    <location>
        <begin position="50"/>
        <end position="174"/>
    </location>
</feature>
<dbReference type="PANTHER" id="PTHR37984:SF5">
    <property type="entry name" value="PROTEIN NYNRIN-LIKE"/>
    <property type="match status" value="1"/>
</dbReference>
<dbReference type="AlphaFoldDB" id="A0A1X7VX55"/>
<dbReference type="InterPro" id="IPR001584">
    <property type="entry name" value="Integrase_cat-core"/>
</dbReference>
<dbReference type="EnsemblMetazoa" id="Aqu2.1.44471_001">
    <property type="protein sequence ID" value="Aqu2.1.44471_001"/>
    <property type="gene ID" value="Aqu2.1.44471"/>
</dbReference>
<dbReference type="PROSITE" id="PS50994">
    <property type="entry name" value="INTEGRASE"/>
    <property type="match status" value="1"/>
</dbReference>
<dbReference type="PANTHER" id="PTHR37984">
    <property type="entry name" value="PROTEIN CBG26694"/>
    <property type="match status" value="1"/>
</dbReference>
<dbReference type="InterPro" id="IPR050951">
    <property type="entry name" value="Retrovirus_Pol_polyprotein"/>
</dbReference>
<proteinExistence type="predicted"/>
<reference evidence="2" key="1">
    <citation type="submission" date="2017-05" db="UniProtKB">
        <authorList>
            <consortium name="EnsemblMetazoa"/>
        </authorList>
    </citation>
    <scope>IDENTIFICATION</scope>
</reference>
<accession>A0A1X7VX55</accession>
<evidence type="ECO:0000259" key="1">
    <source>
        <dbReference type="PROSITE" id="PS50994"/>
    </source>
</evidence>
<dbReference type="InterPro" id="IPR036397">
    <property type="entry name" value="RNaseH_sf"/>
</dbReference>
<organism evidence="2">
    <name type="scientific">Amphimedon queenslandica</name>
    <name type="common">Sponge</name>
    <dbReference type="NCBI Taxonomy" id="400682"/>
    <lineage>
        <taxon>Eukaryota</taxon>
        <taxon>Metazoa</taxon>
        <taxon>Porifera</taxon>
        <taxon>Demospongiae</taxon>
        <taxon>Heteroscleromorpha</taxon>
        <taxon>Haplosclerida</taxon>
        <taxon>Niphatidae</taxon>
        <taxon>Amphimedon</taxon>
    </lineage>
</organism>
<dbReference type="SUPFAM" id="SSF53098">
    <property type="entry name" value="Ribonuclease H-like"/>
    <property type="match status" value="1"/>
</dbReference>
<dbReference type="InParanoid" id="A0A1X7VX55"/>
<dbReference type="InterPro" id="IPR012337">
    <property type="entry name" value="RNaseH-like_sf"/>
</dbReference>
<dbReference type="Gene3D" id="3.30.420.10">
    <property type="entry name" value="Ribonuclease H-like superfamily/Ribonuclease H"/>
    <property type="match status" value="1"/>
</dbReference>
<protein>
    <recommendedName>
        <fullName evidence="1">Integrase catalytic domain-containing protein</fullName>
    </recommendedName>
</protein>
<dbReference type="eggNOG" id="KOG0017">
    <property type="taxonomic scope" value="Eukaryota"/>
</dbReference>